<keyword evidence="2" id="KW-0863">Zinc-finger</keyword>
<dbReference type="SMART" id="SM00744">
    <property type="entry name" value="RINGv"/>
    <property type="match status" value="1"/>
</dbReference>
<gene>
    <name evidence="7" type="ORF">C5167_036847</name>
</gene>
<accession>A0A4Y7I7U7</accession>
<dbReference type="InterPro" id="IPR011016">
    <property type="entry name" value="Znf_RING-CH"/>
</dbReference>
<dbReference type="PANTHER" id="PTHR46347:SF1">
    <property type="entry name" value="RING_FYVE_PHD ZINC FINGER SUPERFAMILY PROTEIN"/>
    <property type="match status" value="1"/>
</dbReference>
<dbReference type="PANTHER" id="PTHR46347">
    <property type="entry name" value="RING/FYVE/PHD ZINC FINGER SUPERFAMILY PROTEIN"/>
    <property type="match status" value="1"/>
</dbReference>
<feature type="domain" description="RING-CH-type" evidence="6">
    <location>
        <begin position="25"/>
        <end position="87"/>
    </location>
</feature>
<name>A0A4Y7I7U7_PAPSO</name>
<dbReference type="Pfam" id="PF12906">
    <property type="entry name" value="RINGv"/>
    <property type="match status" value="1"/>
</dbReference>
<organism evidence="7 8">
    <name type="scientific">Papaver somniferum</name>
    <name type="common">Opium poppy</name>
    <dbReference type="NCBI Taxonomy" id="3469"/>
    <lineage>
        <taxon>Eukaryota</taxon>
        <taxon>Viridiplantae</taxon>
        <taxon>Streptophyta</taxon>
        <taxon>Embryophyta</taxon>
        <taxon>Tracheophyta</taxon>
        <taxon>Spermatophyta</taxon>
        <taxon>Magnoliopsida</taxon>
        <taxon>Ranunculales</taxon>
        <taxon>Papaveraceae</taxon>
        <taxon>Papaveroideae</taxon>
        <taxon>Papaver</taxon>
    </lineage>
</organism>
<feature type="region of interest" description="Disordered" evidence="4">
    <location>
        <begin position="1"/>
        <end position="21"/>
    </location>
</feature>
<dbReference type="Gene3D" id="3.30.40.10">
    <property type="entry name" value="Zinc/RING finger domain, C3HC4 (zinc finger)"/>
    <property type="match status" value="1"/>
</dbReference>
<dbReference type="SUPFAM" id="SSF57850">
    <property type="entry name" value="RING/U-box"/>
    <property type="match status" value="1"/>
</dbReference>
<keyword evidence="5" id="KW-0812">Transmembrane</keyword>
<keyword evidence="5" id="KW-0472">Membrane</keyword>
<protein>
    <recommendedName>
        <fullName evidence="6">RING-CH-type domain-containing protein</fullName>
    </recommendedName>
</protein>
<keyword evidence="8" id="KW-1185">Reference proteome</keyword>
<keyword evidence="5" id="KW-1133">Transmembrane helix</keyword>
<dbReference type="GO" id="GO:0008270">
    <property type="term" value="F:zinc ion binding"/>
    <property type="evidence" value="ECO:0007669"/>
    <property type="project" value="UniProtKB-KW"/>
</dbReference>
<proteinExistence type="predicted"/>
<dbReference type="OMA" id="TRDIFFI"/>
<evidence type="ECO:0000256" key="3">
    <source>
        <dbReference type="ARBA" id="ARBA00022833"/>
    </source>
</evidence>
<dbReference type="Gramene" id="RZC43890">
    <property type="protein sequence ID" value="RZC43890"/>
    <property type="gene ID" value="C5167_036847"/>
</dbReference>
<dbReference type="PROSITE" id="PS51292">
    <property type="entry name" value="ZF_RING_CH"/>
    <property type="match status" value="1"/>
</dbReference>
<feature type="transmembrane region" description="Helical" evidence="5">
    <location>
        <begin position="110"/>
        <end position="131"/>
    </location>
</feature>
<sequence>MGEQESVSLLNPPTPVSTQPTTEIDLEAGQNQCRICLETDERGFIAPCMCKGTAKYVHRECLDQWRSIKEGFAFAHCTTCKAQYHMSVQSTVVDRKWRTLKFRFFVTRDIFFIFICFQLAIALLAYLVYLVDASQNFALRLALEFPGVVSFYYICGALLLFVLVGLSGCFLTCFDSRVRSDLAQPCRQLTDCCCSCGCRDPRCPAACLVSCYQGLTSAGDCACLPVAGEGAPLFIIGAVIALVLFAFFGLIYSILVATIAGQRIWQRHYHILAKRMLTKEYVVEDVDGSVTDSNWSPPPLPPEHVEQLKALGLL</sequence>
<keyword evidence="1" id="KW-0479">Metal-binding</keyword>
<evidence type="ECO:0000313" key="8">
    <source>
        <dbReference type="Proteomes" id="UP000316621"/>
    </source>
</evidence>
<dbReference type="STRING" id="3469.A0A4Y7I7U7"/>
<evidence type="ECO:0000259" key="6">
    <source>
        <dbReference type="PROSITE" id="PS51292"/>
    </source>
</evidence>
<evidence type="ECO:0000256" key="5">
    <source>
        <dbReference type="SAM" id="Phobius"/>
    </source>
</evidence>
<keyword evidence="3" id="KW-0862">Zinc</keyword>
<dbReference type="CDD" id="cd16495">
    <property type="entry name" value="RING_CH-C4HC3_MARCH"/>
    <property type="match status" value="1"/>
</dbReference>
<evidence type="ECO:0000256" key="2">
    <source>
        <dbReference type="ARBA" id="ARBA00022771"/>
    </source>
</evidence>
<dbReference type="Proteomes" id="UP000316621">
    <property type="component" value="Chromosome 1"/>
</dbReference>
<dbReference type="InterPro" id="IPR013083">
    <property type="entry name" value="Znf_RING/FYVE/PHD"/>
</dbReference>
<dbReference type="OrthoDB" id="264354at2759"/>
<feature type="transmembrane region" description="Helical" evidence="5">
    <location>
        <begin position="151"/>
        <end position="174"/>
    </location>
</feature>
<reference evidence="7 8" key="1">
    <citation type="journal article" date="2018" name="Science">
        <title>The opium poppy genome and morphinan production.</title>
        <authorList>
            <person name="Guo L."/>
            <person name="Winzer T."/>
            <person name="Yang X."/>
            <person name="Li Y."/>
            <person name="Ning Z."/>
            <person name="He Z."/>
            <person name="Teodor R."/>
            <person name="Lu Y."/>
            <person name="Bowser T.A."/>
            <person name="Graham I.A."/>
            <person name="Ye K."/>
        </authorList>
    </citation>
    <scope>NUCLEOTIDE SEQUENCE [LARGE SCALE GENOMIC DNA]</scope>
    <source>
        <strain evidence="8">cv. HN1</strain>
        <tissue evidence="7">Leaves</tissue>
    </source>
</reference>
<evidence type="ECO:0000256" key="1">
    <source>
        <dbReference type="ARBA" id="ARBA00022723"/>
    </source>
</evidence>
<dbReference type="AlphaFoldDB" id="A0A4Y7I7U7"/>
<evidence type="ECO:0000313" key="7">
    <source>
        <dbReference type="EMBL" id="RZC43890.1"/>
    </source>
</evidence>
<feature type="transmembrane region" description="Helical" evidence="5">
    <location>
        <begin position="233"/>
        <end position="255"/>
    </location>
</feature>
<dbReference type="EMBL" id="CM010715">
    <property type="protein sequence ID" value="RZC43890.1"/>
    <property type="molecule type" value="Genomic_DNA"/>
</dbReference>
<evidence type="ECO:0000256" key="4">
    <source>
        <dbReference type="SAM" id="MobiDB-lite"/>
    </source>
</evidence>